<dbReference type="AlphaFoldDB" id="A0A367JA42"/>
<evidence type="ECO:0000313" key="3">
    <source>
        <dbReference type="Proteomes" id="UP000253551"/>
    </source>
</evidence>
<dbReference type="EMBL" id="PJQM01003900">
    <property type="protein sequence ID" value="RCH86601.1"/>
    <property type="molecule type" value="Genomic_DNA"/>
</dbReference>
<accession>A0A367JA42</accession>
<sequence length="103" mass="11056">MTTLITKGQAACLVLGESVTEANRVKCKAIVNGTPFDIVYTSERGNTRPIGIGKVVAERDPFTYLDYPDTPPPCHVDSSSYIETNDSSVPNESSSCALDNVES</sequence>
<comment type="caution">
    <text evidence="2">The sequence shown here is derived from an EMBL/GenBank/DDBJ whole genome shotgun (WGS) entry which is preliminary data.</text>
</comment>
<keyword evidence="3" id="KW-1185">Reference proteome</keyword>
<dbReference type="Proteomes" id="UP000253551">
    <property type="component" value="Unassembled WGS sequence"/>
</dbReference>
<feature type="compositionally biased region" description="Polar residues" evidence="1">
    <location>
        <begin position="77"/>
        <end position="103"/>
    </location>
</feature>
<gene>
    <name evidence="2" type="ORF">CU098_002369</name>
</gene>
<feature type="region of interest" description="Disordered" evidence="1">
    <location>
        <begin position="68"/>
        <end position="103"/>
    </location>
</feature>
<feature type="non-terminal residue" evidence="2">
    <location>
        <position position="103"/>
    </location>
</feature>
<reference evidence="2 3" key="1">
    <citation type="journal article" date="2018" name="G3 (Bethesda)">
        <title>Phylogenetic and Phylogenomic Definition of Rhizopus Species.</title>
        <authorList>
            <person name="Gryganskyi A.P."/>
            <person name="Golan J."/>
            <person name="Dolatabadi S."/>
            <person name="Mondo S."/>
            <person name="Robb S."/>
            <person name="Idnurm A."/>
            <person name="Muszewska A."/>
            <person name="Steczkiewicz K."/>
            <person name="Masonjones S."/>
            <person name="Liao H.L."/>
            <person name="Gajdeczka M.T."/>
            <person name="Anike F."/>
            <person name="Vuek A."/>
            <person name="Anishchenko I.M."/>
            <person name="Voigt K."/>
            <person name="de Hoog G.S."/>
            <person name="Smith M.E."/>
            <person name="Heitman J."/>
            <person name="Vilgalys R."/>
            <person name="Stajich J.E."/>
        </authorList>
    </citation>
    <scope>NUCLEOTIDE SEQUENCE [LARGE SCALE GENOMIC DNA]</scope>
    <source>
        <strain evidence="2 3">LSU 92-RS-03</strain>
    </source>
</reference>
<name>A0A367JA42_RHIST</name>
<proteinExistence type="predicted"/>
<evidence type="ECO:0000256" key="1">
    <source>
        <dbReference type="SAM" id="MobiDB-lite"/>
    </source>
</evidence>
<evidence type="ECO:0000313" key="2">
    <source>
        <dbReference type="EMBL" id="RCH86601.1"/>
    </source>
</evidence>
<organism evidence="2 3">
    <name type="scientific">Rhizopus stolonifer</name>
    <name type="common">Rhizopus nigricans</name>
    <dbReference type="NCBI Taxonomy" id="4846"/>
    <lineage>
        <taxon>Eukaryota</taxon>
        <taxon>Fungi</taxon>
        <taxon>Fungi incertae sedis</taxon>
        <taxon>Mucoromycota</taxon>
        <taxon>Mucoromycotina</taxon>
        <taxon>Mucoromycetes</taxon>
        <taxon>Mucorales</taxon>
        <taxon>Mucorineae</taxon>
        <taxon>Rhizopodaceae</taxon>
        <taxon>Rhizopus</taxon>
    </lineage>
</organism>
<dbReference type="OrthoDB" id="2281255at2759"/>
<protein>
    <submittedName>
        <fullName evidence="2">Uncharacterized protein</fullName>
    </submittedName>
</protein>